<reference evidence="6 7" key="1">
    <citation type="journal article" date="2024" name="J. Plant Pathol.">
        <title>Sequence and assembly of the genome of Seiridium unicorne, isolate CBS 538.82, causal agent of cypress canker disease.</title>
        <authorList>
            <person name="Scali E."/>
            <person name="Rocca G.D."/>
            <person name="Danti R."/>
            <person name="Garbelotto M."/>
            <person name="Barberini S."/>
            <person name="Baroncelli R."/>
            <person name="Emiliani G."/>
        </authorList>
    </citation>
    <scope>NUCLEOTIDE SEQUENCE [LARGE SCALE GENOMIC DNA]</scope>
    <source>
        <strain evidence="6 7">BM-138-508</strain>
    </source>
</reference>
<evidence type="ECO:0000256" key="5">
    <source>
        <dbReference type="SAM" id="Phobius"/>
    </source>
</evidence>
<keyword evidence="5" id="KW-0472">Membrane</keyword>
<dbReference type="EMBL" id="JARVKF010000440">
    <property type="protein sequence ID" value="KAK9413231.1"/>
    <property type="molecule type" value="Genomic_DNA"/>
</dbReference>
<evidence type="ECO:0000313" key="6">
    <source>
        <dbReference type="EMBL" id="KAK9413231.1"/>
    </source>
</evidence>
<keyword evidence="5" id="KW-0812">Transmembrane</keyword>
<dbReference type="GO" id="GO:0004497">
    <property type="term" value="F:monooxygenase activity"/>
    <property type="evidence" value="ECO:0007669"/>
    <property type="project" value="UniProtKB-KW"/>
</dbReference>
<dbReference type="PRINTS" id="PR00385">
    <property type="entry name" value="P450"/>
</dbReference>
<keyword evidence="6" id="KW-0560">Oxidoreductase</keyword>
<dbReference type="PANTHER" id="PTHR24305">
    <property type="entry name" value="CYTOCHROME P450"/>
    <property type="match status" value="1"/>
</dbReference>
<dbReference type="InterPro" id="IPR036396">
    <property type="entry name" value="Cyt_P450_sf"/>
</dbReference>
<dbReference type="PANTHER" id="PTHR24305:SF168">
    <property type="entry name" value="P450, PUTATIVE (EUROFUNG)-RELATED"/>
    <property type="match status" value="1"/>
</dbReference>
<keyword evidence="5" id="KW-1133">Transmembrane helix</keyword>
<sequence length="537" mass="60441">MRAPVITQASALALIGVVLFTWLARRFIKRNRALGDFKGHWSSGWSRLWLLNTQGSGEMNKRFTQLNKDYGSTARIGPRMLITNDPHLLRRMNAVRSDFTRGIWYGALKLHPEVDNITSHVDEDKHADLRKRMTSGYSGKENQHMEDDIDNKLLDMFKLIDEKYLTSPEHNEFRTVDLSRITAFFTLDTISQIAFGQAFGFLSMDDDPFGYLENLAQFLPAIIVFGVYTELTKLMNIPAIKAALPKSTDKRGLGRVMGFASDRVRERFGDKPIERKDMLGSFINHGLTQKQLESETLTQITAGSDSTASALRVTLHFISTTPRVLSRLLDEIAWEINAGRISRPVVRDSEARQLPYLQACIKEGLRVYPPVTGLLAKQVPPGGTKIMVDGQECFAPSGTQIAQNSWGLMRRAEIFGDDCEIFRPERWLPANRSTAEVDRITLMTETVGLAFGYGRFGCLGRGVAMMELQKGVFETLWKYNLQPCSLSKPFNEQCVGFTIHTDMYFVITNRGKEAEWRSNQHGGQNLSAGALPGAQIE</sequence>
<protein>
    <submittedName>
        <fullName evidence="6">Cytochrome P450 monooxygenase aba1</fullName>
    </submittedName>
</protein>
<dbReference type="Proteomes" id="UP001408356">
    <property type="component" value="Unassembled WGS sequence"/>
</dbReference>
<dbReference type="InterPro" id="IPR001128">
    <property type="entry name" value="Cyt_P450"/>
</dbReference>
<evidence type="ECO:0000256" key="1">
    <source>
        <dbReference type="ARBA" id="ARBA00022617"/>
    </source>
</evidence>
<keyword evidence="7" id="KW-1185">Reference proteome</keyword>
<evidence type="ECO:0000256" key="4">
    <source>
        <dbReference type="SAM" id="MobiDB-lite"/>
    </source>
</evidence>
<keyword evidence="2" id="KW-0479">Metal-binding</keyword>
<dbReference type="PRINTS" id="PR00463">
    <property type="entry name" value="EP450I"/>
</dbReference>
<dbReference type="Pfam" id="PF00067">
    <property type="entry name" value="p450"/>
    <property type="match status" value="1"/>
</dbReference>
<feature type="transmembrane region" description="Helical" evidence="5">
    <location>
        <begin position="6"/>
        <end position="24"/>
    </location>
</feature>
<keyword evidence="6" id="KW-0503">Monooxygenase</keyword>
<evidence type="ECO:0000256" key="3">
    <source>
        <dbReference type="ARBA" id="ARBA00023004"/>
    </source>
</evidence>
<dbReference type="InterPro" id="IPR002401">
    <property type="entry name" value="Cyt_P450_E_grp-I"/>
</dbReference>
<keyword evidence="3" id="KW-0408">Iron</keyword>
<name>A0ABR2UFV9_9PEZI</name>
<evidence type="ECO:0000256" key="2">
    <source>
        <dbReference type="ARBA" id="ARBA00022723"/>
    </source>
</evidence>
<dbReference type="CDD" id="cd11060">
    <property type="entry name" value="CYP57A1-like"/>
    <property type="match status" value="1"/>
</dbReference>
<dbReference type="Gene3D" id="1.10.630.10">
    <property type="entry name" value="Cytochrome P450"/>
    <property type="match status" value="1"/>
</dbReference>
<gene>
    <name evidence="6" type="ORF">SUNI508_02430</name>
</gene>
<comment type="caution">
    <text evidence="6">The sequence shown here is derived from an EMBL/GenBank/DDBJ whole genome shotgun (WGS) entry which is preliminary data.</text>
</comment>
<dbReference type="InterPro" id="IPR050121">
    <property type="entry name" value="Cytochrome_P450_monoxygenase"/>
</dbReference>
<accession>A0ABR2UFV9</accession>
<proteinExistence type="predicted"/>
<evidence type="ECO:0000313" key="7">
    <source>
        <dbReference type="Proteomes" id="UP001408356"/>
    </source>
</evidence>
<organism evidence="6 7">
    <name type="scientific">Seiridium unicorne</name>
    <dbReference type="NCBI Taxonomy" id="138068"/>
    <lineage>
        <taxon>Eukaryota</taxon>
        <taxon>Fungi</taxon>
        <taxon>Dikarya</taxon>
        <taxon>Ascomycota</taxon>
        <taxon>Pezizomycotina</taxon>
        <taxon>Sordariomycetes</taxon>
        <taxon>Xylariomycetidae</taxon>
        <taxon>Amphisphaeriales</taxon>
        <taxon>Sporocadaceae</taxon>
        <taxon>Seiridium</taxon>
    </lineage>
</organism>
<feature type="region of interest" description="Disordered" evidence="4">
    <location>
        <begin position="517"/>
        <end position="537"/>
    </location>
</feature>
<keyword evidence="1" id="KW-0349">Heme</keyword>
<dbReference type="SUPFAM" id="SSF48264">
    <property type="entry name" value="Cytochrome P450"/>
    <property type="match status" value="1"/>
</dbReference>